<evidence type="ECO:0000313" key="3">
    <source>
        <dbReference type="Proteomes" id="UP000677803"/>
    </source>
</evidence>
<protein>
    <submittedName>
        <fullName evidence="2">(Atlantic silverside) hypothetical protein</fullName>
    </submittedName>
</protein>
<feature type="region of interest" description="Disordered" evidence="1">
    <location>
        <begin position="1"/>
        <end position="20"/>
    </location>
</feature>
<gene>
    <name evidence="2" type="ORF">MMEN_LOCUS11129</name>
</gene>
<sequence>MEPSTEPEVPEGKYNPSTVQNNLKAIQDLIKKSTIPDVEATEQTGRKSCSSGGNSVKFQRITNKNLIDNF</sequence>
<reference evidence="2" key="1">
    <citation type="submission" date="2021-05" db="EMBL/GenBank/DDBJ databases">
        <authorList>
            <person name="Tigano A."/>
        </authorList>
    </citation>
    <scope>NUCLEOTIDE SEQUENCE</scope>
</reference>
<organism evidence="2 3">
    <name type="scientific">Menidia menidia</name>
    <name type="common">Atlantic silverside</name>
    <dbReference type="NCBI Taxonomy" id="238744"/>
    <lineage>
        <taxon>Eukaryota</taxon>
        <taxon>Metazoa</taxon>
        <taxon>Chordata</taxon>
        <taxon>Craniata</taxon>
        <taxon>Vertebrata</taxon>
        <taxon>Euteleostomi</taxon>
        <taxon>Actinopterygii</taxon>
        <taxon>Neopterygii</taxon>
        <taxon>Teleostei</taxon>
        <taxon>Neoteleostei</taxon>
        <taxon>Acanthomorphata</taxon>
        <taxon>Ovalentaria</taxon>
        <taxon>Atherinomorphae</taxon>
        <taxon>Atheriniformes</taxon>
        <taxon>Atherinopsidae</taxon>
        <taxon>Menidiinae</taxon>
        <taxon>Menidia</taxon>
    </lineage>
</organism>
<evidence type="ECO:0000256" key="1">
    <source>
        <dbReference type="SAM" id="MobiDB-lite"/>
    </source>
</evidence>
<dbReference type="EMBL" id="CAJRST010011113">
    <property type="protein sequence ID" value="CAG5927050.1"/>
    <property type="molecule type" value="Genomic_DNA"/>
</dbReference>
<proteinExistence type="predicted"/>
<accession>A0A8S4B2J4</accession>
<comment type="caution">
    <text evidence="2">The sequence shown here is derived from an EMBL/GenBank/DDBJ whole genome shotgun (WGS) entry which is preliminary data.</text>
</comment>
<evidence type="ECO:0000313" key="2">
    <source>
        <dbReference type="EMBL" id="CAG5927050.1"/>
    </source>
</evidence>
<name>A0A8S4B2J4_9TELE</name>
<keyword evidence="3" id="KW-1185">Reference proteome</keyword>
<dbReference type="Proteomes" id="UP000677803">
    <property type="component" value="Unassembled WGS sequence"/>
</dbReference>
<dbReference type="AlphaFoldDB" id="A0A8S4B2J4"/>